<comment type="caution">
    <text evidence="1">The sequence shown here is derived from an EMBL/GenBank/DDBJ whole genome shotgun (WGS) entry which is preliminary data.</text>
</comment>
<dbReference type="Pfam" id="PF11901">
    <property type="entry name" value="DM9"/>
    <property type="match status" value="1"/>
</dbReference>
<reference evidence="1" key="1">
    <citation type="journal article" date="2023" name="G3 (Bethesda)">
        <title>Whole genome assemblies of Zophobas morio and Tenebrio molitor.</title>
        <authorList>
            <person name="Kaur S."/>
            <person name="Stinson S.A."/>
            <person name="diCenzo G.C."/>
        </authorList>
    </citation>
    <scope>NUCLEOTIDE SEQUENCE</scope>
    <source>
        <strain evidence="1">QUZm001</strain>
    </source>
</reference>
<dbReference type="SMART" id="SM00696">
    <property type="entry name" value="DM9"/>
    <property type="match status" value="2"/>
</dbReference>
<organism evidence="1 2">
    <name type="scientific">Zophobas morio</name>
    <dbReference type="NCBI Taxonomy" id="2755281"/>
    <lineage>
        <taxon>Eukaryota</taxon>
        <taxon>Metazoa</taxon>
        <taxon>Ecdysozoa</taxon>
        <taxon>Arthropoda</taxon>
        <taxon>Hexapoda</taxon>
        <taxon>Insecta</taxon>
        <taxon>Pterygota</taxon>
        <taxon>Neoptera</taxon>
        <taxon>Endopterygota</taxon>
        <taxon>Coleoptera</taxon>
        <taxon>Polyphaga</taxon>
        <taxon>Cucujiformia</taxon>
        <taxon>Tenebrionidae</taxon>
        <taxon>Zophobas</taxon>
    </lineage>
</organism>
<dbReference type="EMBL" id="JALNTZ010000009">
    <property type="protein sequence ID" value="KAJ3640781.1"/>
    <property type="molecule type" value="Genomic_DNA"/>
</dbReference>
<dbReference type="Proteomes" id="UP001168821">
    <property type="component" value="Unassembled WGS sequence"/>
</dbReference>
<evidence type="ECO:0000313" key="2">
    <source>
        <dbReference type="Proteomes" id="UP001168821"/>
    </source>
</evidence>
<proteinExistence type="predicted"/>
<sequence>MAHHSSFDWVNSCVTDGKVPPMAIQMGVDAQGHANFIGRAHFNGELAPVHVVPAKRAAYVANYGKEHRVDSYQVLCATNLHWVPSHGGHVPPGAVQAGHNKDGAPLYVGRAFHAGSWIIGKIHPKFGVCLIPAHGKEVTVSNYEALVSNS</sequence>
<protein>
    <recommendedName>
        <fullName evidence="3">Natterin-4</fullName>
    </recommendedName>
</protein>
<dbReference type="PANTHER" id="PTHR31649:SF10">
    <property type="entry name" value="IP19903P-RELATED"/>
    <property type="match status" value="1"/>
</dbReference>
<gene>
    <name evidence="1" type="ORF">Zmor_027323</name>
</gene>
<dbReference type="InterPro" id="IPR006616">
    <property type="entry name" value="DM9_repeat"/>
</dbReference>
<evidence type="ECO:0000313" key="1">
    <source>
        <dbReference type="EMBL" id="KAJ3640781.1"/>
    </source>
</evidence>
<accession>A0AA38HPL1</accession>
<name>A0AA38HPL1_9CUCU</name>
<dbReference type="PANTHER" id="PTHR31649">
    <property type="entry name" value="AGAP009604-PA"/>
    <property type="match status" value="1"/>
</dbReference>
<evidence type="ECO:0008006" key="3">
    <source>
        <dbReference type="Google" id="ProtNLM"/>
    </source>
</evidence>
<keyword evidence="2" id="KW-1185">Reference proteome</keyword>
<dbReference type="AlphaFoldDB" id="A0AA38HPL1"/>